<evidence type="ECO:0000313" key="2">
    <source>
        <dbReference type="Proteomes" id="UP000014634"/>
    </source>
</evidence>
<dbReference type="InterPro" id="IPR047647">
    <property type="entry name" value="ISAs1_transpos"/>
</dbReference>
<proteinExistence type="predicted"/>
<gene>
    <name evidence="1" type="ORF">HMPREF9195_01161</name>
</gene>
<dbReference type="PANTHER" id="PTHR30298:SF0">
    <property type="entry name" value="PROTEIN YBFL-RELATED"/>
    <property type="match status" value="1"/>
</dbReference>
<dbReference type="InterPro" id="IPR051698">
    <property type="entry name" value="Transposase_11-like"/>
</dbReference>
<evidence type="ECO:0008006" key="3">
    <source>
        <dbReference type="Google" id="ProtNLM"/>
    </source>
</evidence>
<comment type="caution">
    <text evidence="1">The sequence shown here is derived from an EMBL/GenBank/DDBJ whole genome shotgun (WGS) entry which is preliminary data.</text>
</comment>
<dbReference type="EMBL" id="ATFE01000008">
    <property type="protein sequence ID" value="EPF28920.1"/>
    <property type="molecule type" value="Genomic_DNA"/>
</dbReference>
<protein>
    <recommendedName>
        <fullName evidence="3">Transposase IS4-like domain-containing protein</fullName>
    </recommendedName>
</protein>
<accession>A0AA87NT19</accession>
<organism evidence="1 2">
    <name type="scientific">Treponema medium ATCC 700293</name>
    <dbReference type="NCBI Taxonomy" id="1125700"/>
    <lineage>
        <taxon>Bacteria</taxon>
        <taxon>Pseudomonadati</taxon>
        <taxon>Spirochaetota</taxon>
        <taxon>Spirochaetia</taxon>
        <taxon>Spirochaetales</taxon>
        <taxon>Treponemataceae</taxon>
        <taxon>Treponema</taxon>
    </lineage>
</organism>
<dbReference type="Proteomes" id="UP000014634">
    <property type="component" value="Unassembled WGS sequence"/>
</dbReference>
<evidence type="ECO:0000313" key="1">
    <source>
        <dbReference type="EMBL" id="EPF28920.1"/>
    </source>
</evidence>
<name>A0AA87NT19_TREMD</name>
<dbReference type="PANTHER" id="PTHR30298">
    <property type="entry name" value="H REPEAT-ASSOCIATED PREDICTED TRANSPOSASE"/>
    <property type="match status" value="1"/>
</dbReference>
<sequence>MTLIVSITIFSVENIALKLDTDELKNAPVIFAGILIGFLQKDEWKNLNGVGMLVCERTVKKTGKKSVEQRYFLTSLTDVHKAAFAMRAHWGIENNLHWVLDAILDEDYCLVRKDNAAANLSVLRKIVLNILKQVDFSDIVKAKKMLL</sequence>
<reference evidence="1 2" key="1">
    <citation type="submission" date="2013-04" db="EMBL/GenBank/DDBJ databases">
        <title>The Genome Sequence of Treponema medium ATCC 700293.</title>
        <authorList>
            <consortium name="The Broad Institute Genomics Platform"/>
            <person name="Earl A."/>
            <person name="Ward D."/>
            <person name="Feldgarden M."/>
            <person name="Gevers D."/>
            <person name="Leonetti C."/>
            <person name="Blanton J.M."/>
            <person name="Dewhirst F.E."/>
            <person name="Izard J."/>
            <person name="Walker B."/>
            <person name="Young S."/>
            <person name="Zeng Q."/>
            <person name="Gargeya S."/>
            <person name="Fitzgerald M."/>
            <person name="Haas B."/>
            <person name="Abouelleil A."/>
            <person name="Allen A.W."/>
            <person name="Alvarado L."/>
            <person name="Arachchi H.M."/>
            <person name="Berlin A.M."/>
            <person name="Chapman S.B."/>
            <person name="Gainer-Dewar J."/>
            <person name="Goldberg J."/>
            <person name="Griggs A."/>
            <person name="Gujja S."/>
            <person name="Hansen M."/>
            <person name="Howarth C."/>
            <person name="Imamovic A."/>
            <person name="Ireland A."/>
            <person name="Larimer J."/>
            <person name="McCowan C."/>
            <person name="Murphy C."/>
            <person name="Pearson M."/>
            <person name="Poon T.W."/>
            <person name="Priest M."/>
            <person name="Roberts A."/>
            <person name="Saif S."/>
            <person name="Shea T."/>
            <person name="Sisk P."/>
            <person name="Sykes S."/>
            <person name="Wortman J."/>
            <person name="Nusbaum C."/>
            <person name="Birren B."/>
        </authorList>
    </citation>
    <scope>NUCLEOTIDE SEQUENCE [LARGE SCALE GENOMIC DNA]</scope>
    <source>
        <strain evidence="1 2">ATCC 700293</strain>
    </source>
</reference>
<dbReference type="NCBIfam" id="NF033564">
    <property type="entry name" value="transpos_ISAs1"/>
    <property type="match status" value="1"/>
</dbReference>
<dbReference type="AlphaFoldDB" id="A0AA87NT19"/>